<proteinExistence type="predicted"/>
<dbReference type="AlphaFoldDB" id="A0A7I9ZHI0"/>
<feature type="compositionally biased region" description="Basic and acidic residues" evidence="1">
    <location>
        <begin position="21"/>
        <end position="31"/>
    </location>
</feature>
<dbReference type="EMBL" id="BLLB01000002">
    <property type="protein sequence ID" value="GFH00384.1"/>
    <property type="molecule type" value="Genomic_DNA"/>
</dbReference>
<evidence type="ECO:0000256" key="1">
    <source>
        <dbReference type="SAM" id="MobiDB-lite"/>
    </source>
</evidence>
<gene>
    <name evidence="3" type="ORF">MHIP_08670</name>
</gene>
<comment type="caution">
    <text evidence="3">The sequence shown here is derived from an EMBL/GenBank/DDBJ whole genome shotgun (WGS) entry which is preliminary data.</text>
</comment>
<name>A0A7I9ZHI0_9MYCO</name>
<sequence>MGKRNRERRKVKQKHRWRSATGREHLGPDLQPDREQILQRLVITLSTAASAPTPWRASEVLEQSRGYERELDVAADLAVQEAIRAAWEHGWSPTDLHEISRRRVDAATARYLDEAIVLESRRYSAATLHPRWRTALADIAAAVGPAPSAPQMGRWAAAHSADECSALTVVLQVLNLLGRIPAIEGLLPVPGSHRQRAAVVDEVDEKMLARVRALLAKAEATEFPDEAEALSAKAQALMVRHSLREAIGDHDRGRSSVAAARRVWIDNPYVAAEVALVQAVAEANRCRTVWHKDLGCVVNVGADSDLDVVDLLTTSLLVQASRAMLLAGRRHDVRGQSRTKSFRLSFLVAYATRIGERLAATSSSVTEELQRDDRLLPVLAARDRAVDEAFTRLFPKTVASPLSAYDTVGLGAGRSAADTAMLDVRASIAG</sequence>
<feature type="region of interest" description="Disordered" evidence="1">
    <location>
        <begin position="1"/>
        <end position="31"/>
    </location>
</feature>
<keyword evidence="4" id="KW-1185">Reference proteome</keyword>
<accession>A0A7I9ZHI0</accession>
<reference evidence="3 4" key="1">
    <citation type="journal article" date="2019" name="Emerg. Microbes Infect.">
        <title>Comprehensive subspecies identification of 175 nontuberculous mycobacteria species based on 7547 genomic profiles.</title>
        <authorList>
            <person name="Matsumoto Y."/>
            <person name="Kinjo T."/>
            <person name="Motooka D."/>
            <person name="Nabeya D."/>
            <person name="Jung N."/>
            <person name="Uechi K."/>
            <person name="Horii T."/>
            <person name="Iida T."/>
            <person name="Fujita J."/>
            <person name="Nakamura S."/>
        </authorList>
    </citation>
    <scope>NUCLEOTIDE SEQUENCE [LARGE SCALE GENOMIC DNA]</scope>
    <source>
        <strain evidence="3 4">JCM 30996</strain>
    </source>
</reference>
<dbReference type="Proteomes" id="UP000465304">
    <property type="component" value="Unassembled WGS sequence"/>
</dbReference>
<dbReference type="Pfam" id="PF10979">
    <property type="entry name" value="DUF2786"/>
    <property type="match status" value="1"/>
</dbReference>
<feature type="compositionally biased region" description="Basic residues" evidence="1">
    <location>
        <begin position="1"/>
        <end position="18"/>
    </location>
</feature>
<organism evidence="3 4">
    <name type="scientific">Mycolicibacterium hippocampi</name>
    <dbReference type="NCBI Taxonomy" id="659824"/>
    <lineage>
        <taxon>Bacteria</taxon>
        <taxon>Bacillati</taxon>
        <taxon>Actinomycetota</taxon>
        <taxon>Actinomycetes</taxon>
        <taxon>Mycobacteriales</taxon>
        <taxon>Mycobacteriaceae</taxon>
        <taxon>Mycolicibacterium</taxon>
    </lineage>
</organism>
<evidence type="ECO:0000259" key="2">
    <source>
        <dbReference type="Pfam" id="PF10979"/>
    </source>
</evidence>
<evidence type="ECO:0000313" key="4">
    <source>
        <dbReference type="Proteomes" id="UP000465304"/>
    </source>
</evidence>
<protein>
    <recommendedName>
        <fullName evidence="2">DUF2786 domain-containing protein</fullName>
    </recommendedName>
</protein>
<evidence type="ECO:0000313" key="3">
    <source>
        <dbReference type="EMBL" id="GFH00384.1"/>
    </source>
</evidence>
<dbReference type="RefSeq" id="WP_163887376.1">
    <property type="nucleotide sequence ID" value="NZ_BLLB01000002.1"/>
</dbReference>
<feature type="domain" description="DUF2786" evidence="2">
    <location>
        <begin position="206"/>
        <end position="243"/>
    </location>
</feature>
<dbReference type="InterPro" id="IPR024498">
    <property type="entry name" value="DUF2786"/>
</dbReference>